<dbReference type="GO" id="GO:0006229">
    <property type="term" value="P:dUTP biosynthetic process"/>
    <property type="evidence" value="ECO:0007669"/>
    <property type="project" value="InterPro"/>
</dbReference>
<feature type="binding site" evidence="3">
    <location>
        <position position="161"/>
    </location>
    <ligand>
        <name>dCTP</name>
        <dbReference type="ChEBI" id="CHEBI:61481"/>
    </ligand>
</feature>
<dbReference type="EMBL" id="JABXYM010000001">
    <property type="protein sequence ID" value="MCR6097485.1"/>
    <property type="molecule type" value="Genomic_DNA"/>
</dbReference>
<dbReference type="HAMAP" id="MF_00146">
    <property type="entry name" value="dCTP_deaminase"/>
    <property type="match status" value="1"/>
</dbReference>
<dbReference type="GO" id="GO:0033973">
    <property type="term" value="F:dCTP deaminase (dUMP-forming) activity"/>
    <property type="evidence" value="ECO:0007669"/>
    <property type="project" value="UniProtKB-UniRule"/>
</dbReference>
<accession>A0A9Q4FYB5</accession>
<dbReference type="Pfam" id="PF22769">
    <property type="entry name" value="DCD"/>
    <property type="match status" value="1"/>
</dbReference>
<dbReference type="InterPro" id="IPR036157">
    <property type="entry name" value="dUTPase-like_sf"/>
</dbReference>
<feature type="binding site" evidence="3">
    <location>
        <position position="165"/>
    </location>
    <ligand>
        <name>dCTP</name>
        <dbReference type="ChEBI" id="CHEBI:61481"/>
    </ligand>
</feature>
<evidence type="ECO:0000256" key="1">
    <source>
        <dbReference type="ARBA" id="ARBA00022801"/>
    </source>
</evidence>
<dbReference type="EC" id="3.5.4.30" evidence="3"/>
<feature type="active site" description="Proton donor/acceptor" evidence="3">
    <location>
        <position position="126"/>
    </location>
</feature>
<feature type="binding site" evidence="3">
    <location>
        <begin position="99"/>
        <end position="104"/>
    </location>
    <ligand>
        <name>dCTP</name>
        <dbReference type="ChEBI" id="CHEBI:61481"/>
    </ligand>
</feature>
<dbReference type="NCBIfam" id="TIGR02274">
    <property type="entry name" value="dCTP_deam"/>
    <property type="match status" value="1"/>
</dbReference>
<protein>
    <recommendedName>
        <fullName evidence="3">dCTP deaminase, dUMP-forming</fullName>
        <ecNumber evidence="3">3.5.4.30</ecNumber>
    </recommendedName>
    <alternativeName>
        <fullName evidence="3">Bifunctional dCTP deaminase:dUTPase</fullName>
    </alternativeName>
    <alternativeName>
        <fullName evidence="3">DCD-DUT</fullName>
    </alternativeName>
</protein>
<dbReference type="GO" id="GO:0008829">
    <property type="term" value="F:dCTP deaminase activity"/>
    <property type="evidence" value="ECO:0007669"/>
    <property type="project" value="InterPro"/>
</dbReference>
<comment type="similarity">
    <text evidence="3">Belongs to the dCTP deaminase family.</text>
</comment>
<dbReference type="CDD" id="cd07557">
    <property type="entry name" value="trimeric_dUTPase"/>
    <property type="match status" value="1"/>
</dbReference>
<dbReference type="PANTHER" id="PTHR42680">
    <property type="entry name" value="DCTP DEAMINASE"/>
    <property type="match status" value="1"/>
</dbReference>
<dbReference type="GO" id="GO:0015949">
    <property type="term" value="P:nucleobase-containing small molecule interconversion"/>
    <property type="evidence" value="ECO:0007669"/>
    <property type="project" value="TreeGrafter"/>
</dbReference>
<comment type="caution">
    <text evidence="4">The sequence shown here is derived from an EMBL/GenBank/DDBJ whole genome shotgun (WGS) entry which is preliminary data.</text>
</comment>
<feature type="binding site" evidence="3">
    <location>
        <begin position="124"/>
        <end position="126"/>
    </location>
    <ligand>
        <name>dCTP</name>
        <dbReference type="ChEBI" id="CHEBI:61481"/>
    </ligand>
</feature>
<feature type="site" description="Important for bifunctional activity" evidence="3">
    <location>
        <begin position="113"/>
        <end position="114"/>
    </location>
</feature>
<dbReference type="Gene3D" id="2.70.40.10">
    <property type="match status" value="1"/>
</dbReference>
<reference evidence="4" key="1">
    <citation type="submission" date="2020-06" db="EMBL/GenBank/DDBJ databases">
        <title>Insight into the genomes of haloalkaliphilic bacilli from Kenyan soda lakes.</title>
        <authorList>
            <person name="Mwirichia R."/>
            <person name="Villamizar G.C."/>
            <person name="Poehlein A."/>
            <person name="Mugweru J."/>
            <person name="Kipnyargis A."/>
            <person name="Kiplimo D."/>
            <person name="Orwa P."/>
            <person name="Daniel R."/>
        </authorList>
    </citation>
    <scope>NUCLEOTIDE SEQUENCE</scope>
    <source>
        <strain evidence="4">B1096_S55</strain>
    </source>
</reference>
<gene>
    <name evidence="3 4" type="primary">dcd</name>
    <name evidence="4" type="ORF">HXA33_13105</name>
</gene>
<dbReference type="GO" id="GO:0006226">
    <property type="term" value="P:dUMP biosynthetic process"/>
    <property type="evidence" value="ECO:0007669"/>
    <property type="project" value="UniProtKB-UniRule"/>
</dbReference>
<comment type="pathway">
    <text evidence="3">Pyrimidine metabolism; dUMP biosynthesis; dUMP from dCTP: step 1/1.</text>
</comment>
<dbReference type="RefSeq" id="WP_257821873.1">
    <property type="nucleotide sequence ID" value="NZ_JABXYM010000001.1"/>
</dbReference>
<feature type="binding site" evidence="3">
    <location>
        <position position="116"/>
    </location>
    <ligand>
        <name>dCTP</name>
        <dbReference type="ChEBI" id="CHEBI:61481"/>
    </ligand>
</feature>
<name>A0A9Q4FYB5_SALAG</name>
<dbReference type="InterPro" id="IPR033704">
    <property type="entry name" value="dUTPase_trimeric"/>
</dbReference>
<feature type="binding site" evidence="3">
    <location>
        <position position="145"/>
    </location>
    <ligand>
        <name>dCTP</name>
        <dbReference type="ChEBI" id="CHEBI:61481"/>
    </ligand>
</feature>
<comment type="function">
    <text evidence="3">Bifunctional enzyme that catalyzes both the deamination of dCTP to dUTP and the hydrolysis of dUTP to dUMP without releasing the toxic dUTP intermediate.</text>
</comment>
<keyword evidence="5" id="KW-1185">Reference proteome</keyword>
<keyword evidence="2 3" id="KW-0546">Nucleotide metabolism</keyword>
<evidence type="ECO:0000313" key="5">
    <source>
        <dbReference type="Proteomes" id="UP001057753"/>
    </source>
</evidence>
<dbReference type="GO" id="GO:0000166">
    <property type="term" value="F:nucleotide binding"/>
    <property type="evidence" value="ECO:0007669"/>
    <property type="project" value="UniProtKB-KW"/>
</dbReference>
<organism evidence="4 5">
    <name type="scientific">Salipaludibacillus agaradhaerens</name>
    <name type="common">Bacillus agaradhaerens</name>
    <dbReference type="NCBI Taxonomy" id="76935"/>
    <lineage>
        <taxon>Bacteria</taxon>
        <taxon>Bacillati</taxon>
        <taxon>Bacillota</taxon>
        <taxon>Bacilli</taxon>
        <taxon>Bacillales</taxon>
        <taxon>Bacillaceae</taxon>
    </lineage>
</organism>
<comment type="catalytic activity">
    <reaction evidence="3">
        <text>dCTP + 2 H2O = dUMP + NH4(+) + diphosphate</text>
        <dbReference type="Rhea" id="RHEA:19205"/>
        <dbReference type="ChEBI" id="CHEBI:15377"/>
        <dbReference type="ChEBI" id="CHEBI:28938"/>
        <dbReference type="ChEBI" id="CHEBI:33019"/>
        <dbReference type="ChEBI" id="CHEBI:61481"/>
        <dbReference type="ChEBI" id="CHEBI:246422"/>
        <dbReference type="EC" id="3.5.4.30"/>
    </reaction>
</comment>
<feature type="binding site" evidence="3">
    <location>
        <position position="158"/>
    </location>
    <ligand>
        <name>dCTP</name>
        <dbReference type="ChEBI" id="CHEBI:61481"/>
    </ligand>
</feature>
<sequence>MILSGETLKQSIHEERLVITPYKDDSIQPASVDLRLGENFLLVDDMSTPFLSIDEPASYHEMRVATGEIMTIPPQTFMLGTTLEQIRLPDDLTAFVEGRSSIGRLGVFIQNAGWIDPGFAGQITLELFNANRVPVQLEVGMRVCQLVIEQVDQVTNGYSGKYLFQEGATPSRVYMDDDRKEEKRK</sequence>
<proteinExistence type="inferred from homology"/>
<evidence type="ECO:0000256" key="2">
    <source>
        <dbReference type="ARBA" id="ARBA00023080"/>
    </source>
</evidence>
<keyword evidence="1 3" id="KW-0378">Hydrolase</keyword>
<dbReference type="Proteomes" id="UP001057753">
    <property type="component" value="Unassembled WGS sequence"/>
</dbReference>
<dbReference type="PANTHER" id="PTHR42680:SF3">
    <property type="entry name" value="DCTP DEAMINASE"/>
    <property type="match status" value="1"/>
</dbReference>
<keyword evidence="3" id="KW-0547">Nucleotide-binding</keyword>
<dbReference type="SUPFAM" id="SSF51283">
    <property type="entry name" value="dUTPase-like"/>
    <property type="match status" value="1"/>
</dbReference>
<dbReference type="InterPro" id="IPR011962">
    <property type="entry name" value="dCTP_deaminase"/>
</dbReference>
<dbReference type="AlphaFoldDB" id="A0A9Q4FYB5"/>
<comment type="subunit">
    <text evidence="3">Homotrimer.</text>
</comment>
<evidence type="ECO:0000256" key="3">
    <source>
        <dbReference type="HAMAP-Rule" id="MF_00146"/>
    </source>
</evidence>
<evidence type="ECO:0000313" key="4">
    <source>
        <dbReference type="EMBL" id="MCR6097485.1"/>
    </source>
</evidence>